<feature type="active site" description="Proton acceptor" evidence="2">
    <location>
        <position position="605"/>
    </location>
</feature>
<protein>
    <submittedName>
        <fullName evidence="7">Alcohol oxidase</fullName>
    </submittedName>
</protein>
<accession>A0A6A5SI08</accession>
<dbReference type="Proteomes" id="UP000800038">
    <property type="component" value="Unassembled WGS sequence"/>
</dbReference>
<feature type="domain" description="Glucose-methanol-choline oxidoreductase N-terminal" evidence="5">
    <location>
        <begin position="112"/>
        <end position="135"/>
    </location>
</feature>
<keyword evidence="4" id="KW-0285">Flavoprotein</keyword>
<dbReference type="Pfam" id="PF00732">
    <property type="entry name" value="GMC_oxred_N"/>
    <property type="match status" value="1"/>
</dbReference>
<reference evidence="7" key="1">
    <citation type="journal article" date="2020" name="Stud. Mycol.">
        <title>101 Dothideomycetes genomes: a test case for predicting lifestyles and emergence of pathogens.</title>
        <authorList>
            <person name="Haridas S."/>
            <person name="Albert R."/>
            <person name="Binder M."/>
            <person name="Bloem J."/>
            <person name="Labutti K."/>
            <person name="Salamov A."/>
            <person name="Andreopoulos B."/>
            <person name="Baker S."/>
            <person name="Barry K."/>
            <person name="Bills G."/>
            <person name="Bluhm B."/>
            <person name="Cannon C."/>
            <person name="Castanera R."/>
            <person name="Culley D."/>
            <person name="Daum C."/>
            <person name="Ezra D."/>
            <person name="Gonzalez J."/>
            <person name="Henrissat B."/>
            <person name="Kuo A."/>
            <person name="Liang C."/>
            <person name="Lipzen A."/>
            <person name="Lutzoni F."/>
            <person name="Magnuson J."/>
            <person name="Mondo S."/>
            <person name="Nolan M."/>
            <person name="Ohm R."/>
            <person name="Pangilinan J."/>
            <person name="Park H.-J."/>
            <person name="Ramirez L."/>
            <person name="Alfaro M."/>
            <person name="Sun H."/>
            <person name="Tritt A."/>
            <person name="Yoshinaga Y."/>
            <person name="Zwiers L.-H."/>
            <person name="Turgeon B."/>
            <person name="Goodwin S."/>
            <person name="Spatafora J."/>
            <person name="Crous P."/>
            <person name="Grigoriev I."/>
        </authorList>
    </citation>
    <scope>NUCLEOTIDE SEQUENCE</scope>
    <source>
        <strain evidence="7">CBS 161.51</strain>
    </source>
</reference>
<feature type="active site" description="Proton donor" evidence="2">
    <location>
        <position position="562"/>
    </location>
</feature>
<dbReference type="InterPro" id="IPR012132">
    <property type="entry name" value="GMC_OxRdtase"/>
</dbReference>
<evidence type="ECO:0000259" key="5">
    <source>
        <dbReference type="PROSITE" id="PS00623"/>
    </source>
</evidence>
<dbReference type="GO" id="GO:0016614">
    <property type="term" value="F:oxidoreductase activity, acting on CH-OH group of donors"/>
    <property type="evidence" value="ECO:0007669"/>
    <property type="project" value="InterPro"/>
</dbReference>
<evidence type="ECO:0000256" key="2">
    <source>
        <dbReference type="PIRSR" id="PIRSR000137-1"/>
    </source>
</evidence>
<dbReference type="InterPro" id="IPR000172">
    <property type="entry name" value="GMC_OxRdtase_N"/>
</dbReference>
<dbReference type="GO" id="GO:0050660">
    <property type="term" value="F:flavin adenine dinucleotide binding"/>
    <property type="evidence" value="ECO:0007669"/>
    <property type="project" value="InterPro"/>
</dbReference>
<comment type="cofactor">
    <cofactor evidence="3">
        <name>FAD</name>
        <dbReference type="ChEBI" id="CHEBI:57692"/>
    </cofactor>
</comment>
<evidence type="ECO:0000256" key="1">
    <source>
        <dbReference type="ARBA" id="ARBA00010790"/>
    </source>
</evidence>
<proteinExistence type="inferred from homology"/>
<evidence type="ECO:0000313" key="8">
    <source>
        <dbReference type="Proteomes" id="UP000800038"/>
    </source>
</evidence>
<dbReference type="SUPFAM" id="SSF54373">
    <property type="entry name" value="FAD-linked reductases, C-terminal domain"/>
    <property type="match status" value="1"/>
</dbReference>
<dbReference type="EMBL" id="ML976065">
    <property type="protein sequence ID" value="KAF1940275.1"/>
    <property type="molecule type" value="Genomic_DNA"/>
</dbReference>
<dbReference type="GO" id="GO:0044550">
    <property type="term" value="P:secondary metabolite biosynthetic process"/>
    <property type="evidence" value="ECO:0007669"/>
    <property type="project" value="TreeGrafter"/>
</dbReference>
<comment type="similarity">
    <text evidence="1 4">Belongs to the GMC oxidoreductase family.</text>
</comment>
<dbReference type="AlphaFoldDB" id="A0A6A5SI08"/>
<feature type="binding site" evidence="3">
    <location>
        <position position="114"/>
    </location>
    <ligand>
        <name>FAD</name>
        <dbReference type="ChEBI" id="CHEBI:57692"/>
    </ligand>
</feature>
<evidence type="ECO:0000256" key="3">
    <source>
        <dbReference type="PIRSR" id="PIRSR000137-2"/>
    </source>
</evidence>
<evidence type="ECO:0000259" key="6">
    <source>
        <dbReference type="PROSITE" id="PS00624"/>
    </source>
</evidence>
<gene>
    <name evidence="7" type="ORF">EJ02DRAFT_231175</name>
</gene>
<name>A0A6A5SI08_9PLEO</name>
<dbReference type="Pfam" id="PF05199">
    <property type="entry name" value="GMC_oxred_C"/>
    <property type="match status" value="1"/>
</dbReference>
<dbReference type="SUPFAM" id="SSF51905">
    <property type="entry name" value="FAD/NAD(P)-binding domain"/>
    <property type="match status" value="1"/>
</dbReference>
<dbReference type="Gene3D" id="3.30.560.10">
    <property type="entry name" value="Glucose Oxidase, domain 3"/>
    <property type="match status" value="1"/>
</dbReference>
<dbReference type="InterPro" id="IPR036188">
    <property type="entry name" value="FAD/NAD-bd_sf"/>
</dbReference>
<keyword evidence="8" id="KW-1185">Reference proteome</keyword>
<dbReference type="Gene3D" id="3.50.50.60">
    <property type="entry name" value="FAD/NAD(P)-binding domain"/>
    <property type="match status" value="1"/>
</dbReference>
<dbReference type="PANTHER" id="PTHR11552:SF115">
    <property type="entry name" value="DEHYDROGENASE XPTC-RELATED"/>
    <property type="match status" value="1"/>
</dbReference>
<dbReference type="PROSITE" id="PS00624">
    <property type="entry name" value="GMC_OXRED_2"/>
    <property type="match status" value="1"/>
</dbReference>
<sequence>MSSLLQGLFFFSSFVPRILHPSITSGNVGEPDIGGQNFDYIVVGGGLTGLTVANRLSEDPDCSVLVIENGYSVDDVITEVPSFANSINTELMYNIASAPDANTGGSHPVYVGNVVGGGSVVNGMAFARASAADYNAWEQLGNSGWNFDDLLYYFKKSTTFTPPLASNIKEFGTTYNASYYGTTGPVQASFPNFEYPDVNTIWAAYRAQGVTMPKEHASGNAVGAYWIPTALQPKTQTRSHARNAYYDPIKSRSNLVLVTGKTVNEILFNQGLIANLTSLTSLTANGVQYRSRTDGSVKKVYARREVILAAGSVFTPQLMQLSGIGPRDVLTAAGIKVKKDMPAVGANMQDHPNVNMVFNLNNMAFPNPFSGLDPAYNTTVWAEYQSNKTGPLTQAHGSSLAFLSLQTITNKWDQIVRAVKSQNPRNYLPSIYDDSALLRGFTKQRDIIASLHASTDAAVGEFPMVTFGLAIGALQRPLSRGTVTLNPSDKYGNPVVQWNSLQNPVDKQILVEMVRWVRQHWDRPELAKFSPVELIPGVQAQTDDEIIDNLIQQKALDASFAHMSGSCSMMPESYGGCVSSDLAVYGVEGLSIVDASILPLIPATHLQSTMYAVAEKAADLIKARNTARTSLTVSFGS</sequence>
<feature type="domain" description="Glucose-methanol-choline oxidoreductase N-terminal" evidence="6">
    <location>
        <begin position="311"/>
        <end position="325"/>
    </location>
</feature>
<evidence type="ECO:0000313" key="7">
    <source>
        <dbReference type="EMBL" id="KAF1940275.1"/>
    </source>
</evidence>
<dbReference type="OrthoDB" id="269227at2759"/>
<evidence type="ECO:0000256" key="4">
    <source>
        <dbReference type="RuleBase" id="RU003968"/>
    </source>
</evidence>
<dbReference type="PROSITE" id="PS00623">
    <property type="entry name" value="GMC_OXRED_1"/>
    <property type="match status" value="1"/>
</dbReference>
<dbReference type="PIRSF" id="PIRSF000137">
    <property type="entry name" value="Alcohol_oxidase"/>
    <property type="match status" value="1"/>
</dbReference>
<organism evidence="7 8">
    <name type="scientific">Clathrospora elynae</name>
    <dbReference type="NCBI Taxonomy" id="706981"/>
    <lineage>
        <taxon>Eukaryota</taxon>
        <taxon>Fungi</taxon>
        <taxon>Dikarya</taxon>
        <taxon>Ascomycota</taxon>
        <taxon>Pezizomycotina</taxon>
        <taxon>Dothideomycetes</taxon>
        <taxon>Pleosporomycetidae</taxon>
        <taxon>Pleosporales</taxon>
        <taxon>Diademaceae</taxon>
        <taxon>Clathrospora</taxon>
    </lineage>
</organism>
<dbReference type="PANTHER" id="PTHR11552">
    <property type="entry name" value="GLUCOSE-METHANOL-CHOLINE GMC OXIDOREDUCTASE"/>
    <property type="match status" value="1"/>
</dbReference>
<dbReference type="InterPro" id="IPR007867">
    <property type="entry name" value="GMC_OxRtase_C"/>
</dbReference>
<feature type="binding site" evidence="3">
    <location>
        <position position="263"/>
    </location>
    <ligand>
        <name>FAD</name>
        <dbReference type="ChEBI" id="CHEBI:57692"/>
    </ligand>
</feature>
<keyword evidence="3 4" id="KW-0274">FAD</keyword>